<feature type="compositionally biased region" description="Basic and acidic residues" evidence="1">
    <location>
        <begin position="288"/>
        <end position="303"/>
    </location>
</feature>
<feature type="region of interest" description="Disordered" evidence="1">
    <location>
        <begin position="288"/>
        <end position="332"/>
    </location>
</feature>
<reference evidence="3 4" key="1">
    <citation type="submission" date="2018-11" db="EMBL/GenBank/DDBJ databases">
        <title>Genome assembly of Steccherinum ochraceum LE-BIN_3174, the white-rot fungus of the Steccherinaceae family (The Residual Polyporoid clade, Polyporales, Basidiomycota).</title>
        <authorList>
            <person name="Fedorova T.V."/>
            <person name="Glazunova O.A."/>
            <person name="Landesman E.O."/>
            <person name="Moiseenko K.V."/>
            <person name="Psurtseva N.V."/>
            <person name="Savinova O.S."/>
            <person name="Shakhova N.V."/>
            <person name="Tyazhelova T.V."/>
            <person name="Vasina D.V."/>
        </authorList>
    </citation>
    <scope>NUCLEOTIDE SEQUENCE [LARGE SCALE GENOMIC DNA]</scope>
    <source>
        <strain evidence="3 4">LE-BIN_3174</strain>
    </source>
</reference>
<feature type="transmembrane region" description="Helical" evidence="2">
    <location>
        <begin position="182"/>
        <end position="202"/>
    </location>
</feature>
<evidence type="ECO:0000256" key="2">
    <source>
        <dbReference type="SAM" id="Phobius"/>
    </source>
</evidence>
<proteinExistence type="predicted"/>
<keyword evidence="2" id="KW-0812">Transmembrane</keyword>
<evidence type="ECO:0000313" key="3">
    <source>
        <dbReference type="EMBL" id="TCD60854.1"/>
    </source>
</evidence>
<feature type="transmembrane region" description="Helical" evidence="2">
    <location>
        <begin position="106"/>
        <end position="126"/>
    </location>
</feature>
<feature type="transmembrane region" description="Helical" evidence="2">
    <location>
        <begin position="78"/>
        <end position="100"/>
    </location>
</feature>
<dbReference type="Proteomes" id="UP000292702">
    <property type="component" value="Unassembled WGS sequence"/>
</dbReference>
<feature type="compositionally biased region" description="Polar residues" evidence="1">
    <location>
        <begin position="322"/>
        <end position="332"/>
    </location>
</feature>
<dbReference type="STRING" id="92696.A0A4R0REJ0"/>
<accession>A0A4R0REJ0</accession>
<keyword evidence="2" id="KW-1133">Transmembrane helix</keyword>
<feature type="transmembrane region" description="Helical" evidence="2">
    <location>
        <begin position="208"/>
        <end position="228"/>
    </location>
</feature>
<protein>
    <submittedName>
        <fullName evidence="3">Uncharacterized protein</fullName>
    </submittedName>
</protein>
<comment type="caution">
    <text evidence="3">The sequence shown here is derived from an EMBL/GenBank/DDBJ whole genome shotgun (WGS) entry which is preliminary data.</text>
</comment>
<dbReference type="EMBL" id="RWJN01000535">
    <property type="protein sequence ID" value="TCD60854.1"/>
    <property type="molecule type" value="Genomic_DNA"/>
</dbReference>
<dbReference type="AlphaFoldDB" id="A0A4R0REJ0"/>
<organism evidence="3 4">
    <name type="scientific">Steccherinum ochraceum</name>
    <dbReference type="NCBI Taxonomy" id="92696"/>
    <lineage>
        <taxon>Eukaryota</taxon>
        <taxon>Fungi</taxon>
        <taxon>Dikarya</taxon>
        <taxon>Basidiomycota</taxon>
        <taxon>Agaricomycotina</taxon>
        <taxon>Agaricomycetes</taxon>
        <taxon>Polyporales</taxon>
        <taxon>Steccherinaceae</taxon>
        <taxon>Steccherinum</taxon>
    </lineage>
</organism>
<sequence>MNAVLSAIGGGRLMPPADCDSILINARNGYAKANQSWILSRIVRDHISITADSGLTLSFFRTSKPQKHTKPGVPHRDWVYWSGVVVISVQLGIAVIPGAVNDDWNTLIVTAAGTLLALAGGAIPQWQNEKWACRRRKPGDRPEVVCLTRGNGSKDVIVIVSKGDGQLRLEDLANVRDSRAGYTMLFTSVLAILWFGLLLTVAGLQSHAWYLLAIGSLGMVQNYVAAGVRRRPSASGIHLEETEVVWAEKVFEALVKAETRERGVGLSLLPIFFPGGLREHEEKWVKEKREQYQQVDGRKEETNKITASTPAEKNVHHRSPGDTLSSPQDSII</sequence>
<gene>
    <name evidence="3" type="ORF">EIP91_009403</name>
</gene>
<keyword evidence="4" id="KW-1185">Reference proteome</keyword>
<dbReference type="OrthoDB" id="1937642at2759"/>
<evidence type="ECO:0000313" key="4">
    <source>
        <dbReference type="Proteomes" id="UP000292702"/>
    </source>
</evidence>
<keyword evidence="2" id="KW-0472">Membrane</keyword>
<name>A0A4R0REJ0_9APHY</name>
<evidence type="ECO:0000256" key="1">
    <source>
        <dbReference type="SAM" id="MobiDB-lite"/>
    </source>
</evidence>